<evidence type="ECO:0000313" key="3">
    <source>
        <dbReference type="Proteomes" id="UP000464233"/>
    </source>
</evidence>
<proteinExistence type="predicted"/>
<evidence type="ECO:0000313" key="2">
    <source>
        <dbReference type="EMBL" id="CRI06682.1"/>
    </source>
</evidence>
<keyword evidence="1" id="KW-1133">Transmembrane helix</keyword>
<keyword evidence="1" id="KW-0472">Membrane</keyword>
<dbReference type="EMBL" id="LN846932">
    <property type="protein sequence ID" value="CRI06682.1"/>
    <property type="molecule type" value="Genomic_DNA"/>
</dbReference>
<dbReference type="Pfam" id="PF19597">
    <property type="entry name" value="TrbL_4"/>
    <property type="match status" value="1"/>
</dbReference>
<feature type="transmembrane region" description="Helical" evidence="1">
    <location>
        <begin position="250"/>
        <end position="269"/>
    </location>
</feature>
<geneLocation type="plasmid" evidence="2">
    <name>LMA_pa</name>
</geneLocation>
<feature type="transmembrane region" description="Helical" evidence="1">
    <location>
        <begin position="169"/>
        <end position="191"/>
    </location>
</feature>
<dbReference type="AlphaFoldDB" id="A0A1Z5AX83"/>
<accession>A0A1Z5AX83</accession>
<keyword evidence="1" id="KW-0812">Transmembrane</keyword>
<dbReference type="RefSeq" id="WP_176455282.1">
    <property type="nucleotide sequence ID" value="NZ_LN846932.1"/>
</dbReference>
<feature type="transmembrane region" description="Helical" evidence="1">
    <location>
        <begin position="226"/>
        <end position="244"/>
    </location>
</feature>
<reference evidence="2 3" key="1">
    <citation type="submission" date="2015-04" db="EMBL/GenBank/DDBJ databases">
        <title>Carnobacterium maltaromaticum LMA28 complete chromosome sequence.</title>
        <authorList>
            <person name="Borges F."/>
            <person name="Cailliez-Grimal C."/>
        </authorList>
    </citation>
    <scope>NUCLEOTIDE SEQUENCE [LARGE SCALE GENOMIC DNA]</scope>
    <source>
        <strain evidence="2 3">LMA28</strain>
        <plasmid evidence="3">Chromosome</plasmid>
    </source>
</reference>
<feature type="transmembrane region" description="Helical" evidence="1">
    <location>
        <begin position="197"/>
        <end position="214"/>
    </location>
</feature>
<feature type="transmembrane region" description="Helical" evidence="1">
    <location>
        <begin position="59"/>
        <end position="78"/>
    </location>
</feature>
<evidence type="ECO:0000256" key="1">
    <source>
        <dbReference type="SAM" id="Phobius"/>
    </source>
</evidence>
<organism evidence="2 3">
    <name type="scientific">Carnobacterium maltaromaticum</name>
    <name type="common">Carnobacterium piscicola</name>
    <dbReference type="NCBI Taxonomy" id="2751"/>
    <lineage>
        <taxon>Bacteria</taxon>
        <taxon>Bacillati</taxon>
        <taxon>Bacillota</taxon>
        <taxon>Bacilli</taxon>
        <taxon>Lactobacillales</taxon>
        <taxon>Carnobacteriaceae</taxon>
        <taxon>Carnobacterium</taxon>
    </lineage>
</organism>
<sequence>MEWLNVIGSLFNAYTAPVDSLMAMIVRIAVEGLSWVLGQIITITKLSDSFYDVQVTKDLFFLINFFTGMMATSVGTYFAFSQLLNTATGGEPKPPQQIWGAILMYAFRISSMPFFMFTALKLNSVFIDAIVALGLSSKKLEDNLMLDNDDSTAFLKRIGSLYKLGDKSVMLAGLVALMLCIILVILFFQMIKRTGEIFFIYLFIPPVALSCLTNDLDMYSSWWRQSISVIGGQSVQVLGIYAGFQFMIEGHGFIATGILLATISTPVVIKEFAYNSGIGNFFKQAGSTALMGAMR</sequence>
<dbReference type="InterPro" id="IPR046084">
    <property type="entry name" value="TrbL_4"/>
</dbReference>
<keyword evidence="2" id="KW-0614">Plasmid</keyword>
<feature type="transmembrane region" description="Helical" evidence="1">
    <location>
        <begin position="20"/>
        <end position="38"/>
    </location>
</feature>
<gene>
    <name evidence="2" type="ORF">BN424_pa0017</name>
</gene>
<protein>
    <submittedName>
        <fullName evidence="2">Uncharacterized protein</fullName>
    </submittedName>
</protein>
<name>A0A1Z5AX83_CARML</name>
<reference evidence="2 3" key="2">
    <citation type="submission" date="2015-04" db="EMBL/GenBank/DDBJ databases">
        <title>Carnobacterium maltaromaticum LMA28 plasmids.</title>
        <authorList>
            <person name="Cailliez-Grimal C."/>
            <person name="Iskandar C."/>
        </authorList>
    </citation>
    <scope>NUCLEOTIDE SEQUENCE [LARGE SCALE GENOMIC DNA]</scope>
    <source>
        <strain evidence="2 3">LMA28</strain>
        <plasmid evidence="3">Chromosome</plasmid>
    </source>
</reference>
<dbReference type="Proteomes" id="UP000464233">
    <property type="component" value="Plasmid LMA_pa"/>
</dbReference>